<dbReference type="CDD" id="cd21134">
    <property type="entry name" value="YTH"/>
    <property type="match status" value="1"/>
</dbReference>
<dbReference type="InterPro" id="IPR043519">
    <property type="entry name" value="NT_sf"/>
</dbReference>
<dbReference type="EMBL" id="CAIIXF020000006">
    <property type="protein sequence ID" value="CAH1787254.1"/>
    <property type="molecule type" value="Genomic_DNA"/>
</dbReference>
<proteinExistence type="predicted"/>
<reference evidence="1" key="1">
    <citation type="submission" date="2022-03" db="EMBL/GenBank/DDBJ databases">
        <authorList>
            <person name="Martin C."/>
        </authorList>
    </citation>
    <scope>NUCLEOTIDE SEQUENCE</scope>
</reference>
<dbReference type="SUPFAM" id="SSF81301">
    <property type="entry name" value="Nucleotidyltransferase"/>
    <property type="match status" value="1"/>
</dbReference>
<sequence>MASGGENTRYFITKSVNFEGLKTCTKTGIWACSDRTQPPQPKDVLTSAYHQGNIILIFSVNNQHGWHGYAKMTSPPGSVDNQENIAENLTRECDLTVPETSNTKCSSNVHVQLTKWHRFTVKWITVFFPTFGEQCLPFSKTAHLQTDPGVDSPVNKARNIQEISQNTGVELCTLIDNHMKTLTEKQAKKAELVLAKAPPAFYDVDKPENIEAVWEGLVKKVSHMGEVLLACAFGSQRYNLHTEDSDMDMFVVYAAPAVTVLGFNPPQQTIKNKETENSDYTIHEVHHYLELILNGDPRCIETLFLHPSAIYYCSDRWRDFCKLKNNFLKKNCMEKYLRDACGAKGTRYIEKVKSQNVDPSSDIATPKLCKMFYIVTRLLQNAREVAFGEELQVYRHDNSPNHKLLMATRRGEKTYSEMQAEVDRLLGEIEEKRPFVEERDSNTQELVEKWLLNLRYESLKQDLDK</sequence>
<dbReference type="Proteomes" id="UP000749559">
    <property type="component" value="Unassembled WGS sequence"/>
</dbReference>
<protein>
    <submittedName>
        <fullName evidence="1">Uncharacterized protein</fullName>
    </submittedName>
</protein>
<dbReference type="PROSITE" id="PS50882">
    <property type="entry name" value="YTH"/>
    <property type="match status" value="1"/>
</dbReference>
<dbReference type="Gene3D" id="3.10.590.10">
    <property type="entry name" value="ph1033 like domains"/>
    <property type="match status" value="1"/>
</dbReference>
<dbReference type="Pfam" id="PF04146">
    <property type="entry name" value="YTH"/>
    <property type="match status" value="1"/>
</dbReference>
<keyword evidence="2" id="KW-1185">Reference proteome</keyword>
<evidence type="ECO:0000313" key="1">
    <source>
        <dbReference type="EMBL" id="CAH1787254.1"/>
    </source>
</evidence>
<dbReference type="PANTHER" id="PTHR34817">
    <property type="entry name" value="NUCLEOTIDYLTRANSFERASE"/>
    <property type="match status" value="1"/>
</dbReference>
<dbReference type="Pfam" id="PF10127">
    <property type="entry name" value="RlaP"/>
    <property type="match status" value="1"/>
</dbReference>
<name>A0A8J1TZR3_OWEFU</name>
<dbReference type="InterPro" id="IPR018775">
    <property type="entry name" value="RlaP"/>
</dbReference>
<dbReference type="AlphaFoldDB" id="A0A8J1TZR3"/>
<evidence type="ECO:0000313" key="2">
    <source>
        <dbReference type="Proteomes" id="UP000749559"/>
    </source>
</evidence>
<organism evidence="1 2">
    <name type="scientific">Owenia fusiformis</name>
    <name type="common">Polychaete worm</name>
    <dbReference type="NCBI Taxonomy" id="6347"/>
    <lineage>
        <taxon>Eukaryota</taxon>
        <taxon>Metazoa</taxon>
        <taxon>Spiralia</taxon>
        <taxon>Lophotrochozoa</taxon>
        <taxon>Annelida</taxon>
        <taxon>Polychaeta</taxon>
        <taxon>Sedentaria</taxon>
        <taxon>Canalipalpata</taxon>
        <taxon>Sabellida</taxon>
        <taxon>Oweniida</taxon>
        <taxon>Oweniidae</taxon>
        <taxon>Owenia</taxon>
    </lineage>
</organism>
<accession>A0A8J1TZR3</accession>
<dbReference type="PANTHER" id="PTHR34817:SF1">
    <property type="entry name" value="NUCLEOTIDYLTRANSFERASE"/>
    <property type="match status" value="1"/>
</dbReference>
<dbReference type="InterPro" id="IPR007275">
    <property type="entry name" value="YTH_domain"/>
</dbReference>
<dbReference type="GO" id="GO:0003723">
    <property type="term" value="F:RNA binding"/>
    <property type="evidence" value="ECO:0007669"/>
    <property type="project" value="InterPro"/>
</dbReference>
<comment type="caution">
    <text evidence="1">The sequence shown here is derived from an EMBL/GenBank/DDBJ whole genome shotgun (WGS) entry which is preliminary data.</text>
</comment>
<dbReference type="OrthoDB" id="6103986at2759"/>
<gene>
    <name evidence="1" type="ORF">OFUS_LOCUS12997</name>
</gene>